<evidence type="ECO:0000256" key="2">
    <source>
        <dbReference type="ARBA" id="ARBA00023277"/>
    </source>
</evidence>
<evidence type="ECO:0000256" key="1">
    <source>
        <dbReference type="ARBA" id="ARBA00022737"/>
    </source>
</evidence>
<dbReference type="PANTHER" id="PTHR31736:SF9">
    <property type="entry name" value="ENDO-XYLOGALACTURONAN HYDROLASE A-RELATED"/>
    <property type="match status" value="1"/>
</dbReference>
<evidence type="ECO:0008006" key="6">
    <source>
        <dbReference type="Google" id="ProtNLM"/>
    </source>
</evidence>
<accession>A0ABS5JUW6</accession>
<dbReference type="Gene3D" id="2.160.20.10">
    <property type="entry name" value="Single-stranded right-handed beta-helix, Pectin lyase-like"/>
    <property type="match status" value="1"/>
</dbReference>
<comment type="caution">
    <text evidence="4">The sequence shown here is derived from an EMBL/GenBank/DDBJ whole genome shotgun (WGS) entry which is preliminary data.</text>
</comment>
<evidence type="ECO:0000313" key="5">
    <source>
        <dbReference type="Proteomes" id="UP000708576"/>
    </source>
</evidence>
<keyword evidence="5" id="KW-1185">Reference proteome</keyword>
<dbReference type="SUPFAM" id="SSF51126">
    <property type="entry name" value="Pectin lyase-like"/>
    <property type="match status" value="1"/>
</dbReference>
<sequence>MKSILKILTFCIVLIIPNGNLIAERLLKTYVAPEGALLNDDFTVQVRLTDGKWQTIPTYLTKVDEVRNGKHTVEKSSMAFFDFNGKIEVKVTNNKGLISTSKVRPLSLDIQPQVSKKQLTFFLDQPQNLSIEVNGDIFHNLHLFANPIEDIVPDANDKNVIFFGKGIHNLEDGKLFVPSGKTVYIAGDAIVRGQIFIHNADNVKVIGRGMIEHTVKMGVHIANSKNVLVEGIFTTQCATGGSDSVVISNVKSISYFGWGDGLNVFASNNVLFDRVFCRNSDDCTTVYATRKGFNGASRNITMQNSVLWADVAHPIFIGIHGNADSTDVIENLLYKNIDILDHKEQQIDYQGCLAINGGDNNIIRNVRFENIRIENFRQGQLVNLRIFYNQKYCKAPGKSIENIYFKDISYFGDNAELSIISGYNNERQVKNVVFENLVINGDTIHDNMKGKPPWYKTSDFARIYIGEHAENIQFIKTDH</sequence>
<reference evidence="4 5" key="1">
    <citation type="journal article" date="2015" name="Int. J. Syst. Evol. Microbiol.">
        <title>Carboxylicivirga linearis sp. nov., isolated from a sea cucumber culture pond.</title>
        <authorList>
            <person name="Wang F.Q."/>
            <person name="Zhou Y.X."/>
            <person name="Lin X.Z."/>
            <person name="Chen G.J."/>
            <person name="Du Z.J."/>
        </authorList>
    </citation>
    <scope>NUCLEOTIDE SEQUENCE [LARGE SCALE GENOMIC DNA]</scope>
    <source>
        <strain evidence="4 5">FB218</strain>
    </source>
</reference>
<name>A0ABS5JUW6_9BACT</name>
<dbReference type="InterPro" id="IPR012334">
    <property type="entry name" value="Pectin_lyas_fold"/>
</dbReference>
<organism evidence="4 5">
    <name type="scientific">Carboxylicivirga linearis</name>
    <dbReference type="NCBI Taxonomy" id="1628157"/>
    <lineage>
        <taxon>Bacteria</taxon>
        <taxon>Pseudomonadati</taxon>
        <taxon>Bacteroidota</taxon>
        <taxon>Bacteroidia</taxon>
        <taxon>Marinilabiliales</taxon>
        <taxon>Marinilabiliaceae</taxon>
        <taxon>Carboxylicivirga</taxon>
    </lineage>
</organism>
<dbReference type="InterPro" id="IPR011050">
    <property type="entry name" value="Pectin_lyase_fold/virulence"/>
</dbReference>
<keyword evidence="3" id="KW-0624">Polysaccharide degradation</keyword>
<proteinExistence type="predicted"/>
<evidence type="ECO:0000256" key="3">
    <source>
        <dbReference type="ARBA" id="ARBA00023326"/>
    </source>
</evidence>
<gene>
    <name evidence="4" type="ORF">KEM10_10450</name>
</gene>
<dbReference type="PANTHER" id="PTHR31736">
    <property type="match status" value="1"/>
</dbReference>
<dbReference type="EMBL" id="JAGUCO010000006">
    <property type="protein sequence ID" value="MBS2098699.1"/>
    <property type="molecule type" value="Genomic_DNA"/>
</dbReference>
<dbReference type="RefSeq" id="WP_212215943.1">
    <property type="nucleotide sequence ID" value="NZ_JAGUCO010000006.1"/>
</dbReference>
<keyword evidence="2" id="KW-0119">Carbohydrate metabolism</keyword>
<keyword evidence="1" id="KW-0677">Repeat</keyword>
<protein>
    <recommendedName>
        <fullName evidence="6">Endo-polygalacturonase</fullName>
    </recommendedName>
</protein>
<dbReference type="Proteomes" id="UP000708576">
    <property type="component" value="Unassembled WGS sequence"/>
</dbReference>
<evidence type="ECO:0000313" key="4">
    <source>
        <dbReference type="EMBL" id="MBS2098699.1"/>
    </source>
</evidence>